<reference evidence="1" key="1">
    <citation type="submission" date="2017-05" db="UniProtKB">
        <authorList>
            <consortium name="EnsemblMetazoa"/>
        </authorList>
    </citation>
    <scope>IDENTIFICATION</scope>
</reference>
<protein>
    <submittedName>
        <fullName evidence="1">Uncharacterized protein</fullName>
    </submittedName>
</protein>
<sequence>GVTFTSNFFGHWVTSVVLLTRISKSSDRLFLITQLSSITGSCLRWYDDSFCVATSNPTR</sequence>
<dbReference type="InParanoid" id="A0A1X7TMF0"/>
<organism evidence="1">
    <name type="scientific">Amphimedon queenslandica</name>
    <name type="common">Sponge</name>
    <dbReference type="NCBI Taxonomy" id="400682"/>
    <lineage>
        <taxon>Eukaryota</taxon>
        <taxon>Metazoa</taxon>
        <taxon>Porifera</taxon>
        <taxon>Demospongiae</taxon>
        <taxon>Heteroscleromorpha</taxon>
        <taxon>Haplosclerida</taxon>
        <taxon>Niphatidae</taxon>
        <taxon>Amphimedon</taxon>
    </lineage>
</organism>
<evidence type="ECO:0000313" key="1">
    <source>
        <dbReference type="EnsemblMetazoa" id="Aqu2.1.15832_001"/>
    </source>
</evidence>
<dbReference type="EnsemblMetazoa" id="Aqu2.1.15832_001">
    <property type="protein sequence ID" value="Aqu2.1.15832_001"/>
    <property type="gene ID" value="Aqu2.1.15832"/>
</dbReference>
<proteinExistence type="predicted"/>
<accession>A0A1X7TMF0</accession>
<dbReference type="AlphaFoldDB" id="A0A1X7TMF0"/>
<name>A0A1X7TMF0_AMPQE</name>